<protein>
    <recommendedName>
        <fullName evidence="3">Apea-like HEPN domain-containing protein</fullName>
    </recommendedName>
</protein>
<dbReference type="EMBL" id="REFJ01000007">
    <property type="protein sequence ID" value="RMA77648.1"/>
    <property type="molecule type" value="Genomic_DNA"/>
</dbReference>
<evidence type="ECO:0008006" key="3">
    <source>
        <dbReference type="Google" id="ProtNLM"/>
    </source>
</evidence>
<organism evidence="1 2">
    <name type="scientific">Umboniibacter marinipuniceus</name>
    <dbReference type="NCBI Taxonomy" id="569599"/>
    <lineage>
        <taxon>Bacteria</taxon>
        <taxon>Pseudomonadati</taxon>
        <taxon>Pseudomonadota</taxon>
        <taxon>Gammaproteobacteria</taxon>
        <taxon>Cellvibrionales</taxon>
        <taxon>Cellvibrionaceae</taxon>
        <taxon>Umboniibacter</taxon>
    </lineage>
</organism>
<gene>
    <name evidence="1" type="ORF">DFR27_2468</name>
</gene>
<evidence type="ECO:0000313" key="1">
    <source>
        <dbReference type="EMBL" id="RMA77648.1"/>
    </source>
</evidence>
<sequence>MMKTSPDTLKATLKSQSIDGPLGTRLHRAVSWLACATDSESDDLRFISLWIAFSACMGVADEQHTKLGERALFQLFIQRLVSRDEQRLVENVIWETYPNAVASLLENPYVMREFWEHQRISNPQWDSLLTRQRLRASRYFQERSGAKILGLVLDRLSVLRNQIMFGGATFKSSVNRSQVAEGTLLLQELVPAVIEVMMYSANDDWGEIYYPVMSQPH</sequence>
<dbReference type="RefSeq" id="WP_121877768.1">
    <property type="nucleotide sequence ID" value="NZ_REFJ01000007.1"/>
</dbReference>
<name>A0A3M0A4E3_9GAMM</name>
<dbReference type="Proteomes" id="UP000267187">
    <property type="component" value="Unassembled WGS sequence"/>
</dbReference>
<evidence type="ECO:0000313" key="2">
    <source>
        <dbReference type="Proteomes" id="UP000267187"/>
    </source>
</evidence>
<dbReference type="OrthoDB" id="1425096at2"/>
<accession>A0A3M0A4E3</accession>
<dbReference type="AlphaFoldDB" id="A0A3M0A4E3"/>
<keyword evidence="2" id="KW-1185">Reference proteome</keyword>
<reference evidence="1 2" key="1">
    <citation type="submission" date="2018-10" db="EMBL/GenBank/DDBJ databases">
        <title>Genomic Encyclopedia of Type Strains, Phase IV (KMG-IV): sequencing the most valuable type-strain genomes for metagenomic binning, comparative biology and taxonomic classification.</title>
        <authorList>
            <person name="Goeker M."/>
        </authorList>
    </citation>
    <scope>NUCLEOTIDE SEQUENCE [LARGE SCALE GENOMIC DNA]</scope>
    <source>
        <strain evidence="1 2">DSM 25080</strain>
    </source>
</reference>
<comment type="caution">
    <text evidence="1">The sequence shown here is derived from an EMBL/GenBank/DDBJ whole genome shotgun (WGS) entry which is preliminary data.</text>
</comment>
<proteinExistence type="predicted"/>